<organism evidence="3 4">
    <name type="scientific">Candidatus Scalindua japonica</name>
    <dbReference type="NCBI Taxonomy" id="1284222"/>
    <lineage>
        <taxon>Bacteria</taxon>
        <taxon>Pseudomonadati</taxon>
        <taxon>Planctomycetota</taxon>
        <taxon>Candidatus Brocadiia</taxon>
        <taxon>Candidatus Brocadiales</taxon>
        <taxon>Candidatus Scalinduaceae</taxon>
        <taxon>Candidatus Scalindua</taxon>
    </lineage>
</organism>
<dbReference type="AlphaFoldDB" id="A0A286TTN6"/>
<dbReference type="SUPFAM" id="SSF54523">
    <property type="entry name" value="Pili subunits"/>
    <property type="match status" value="1"/>
</dbReference>
<keyword evidence="2" id="KW-0812">Transmembrane</keyword>
<dbReference type="Proteomes" id="UP000218542">
    <property type="component" value="Unassembled WGS sequence"/>
</dbReference>
<dbReference type="PROSITE" id="PS00409">
    <property type="entry name" value="PROKAR_NTER_METHYL"/>
    <property type="match status" value="1"/>
</dbReference>
<comment type="caution">
    <text evidence="3">The sequence shown here is derived from an EMBL/GenBank/DDBJ whole genome shotgun (WGS) entry which is preliminary data.</text>
</comment>
<feature type="transmembrane region" description="Helical" evidence="2">
    <location>
        <begin position="12"/>
        <end position="34"/>
    </location>
</feature>
<feature type="region of interest" description="Disordered" evidence="1">
    <location>
        <begin position="123"/>
        <end position="202"/>
    </location>
</feature>
<dbReference type="RefSeq" id="WP_096892361.1">
    <property type="nucleotide sequence ID" value="NZ_BAOS01000001.1"/>
</dbReference>
<proteinExistence type="predicted"/>
<sequence>MRATDEKGFTLIELVLAITIMGIIAGTTVTLLSANLKAHNIASDRSGLHQEGLLTMERMTNGLRKTTVVAVPNGHSYTRDILAFSRLVNSDNDFYFGDPLFPRIDEDLSDDYSWCGNGILGVDEDDDGQIDEGDWRDEDEDGLYNEDPLDGLDNDGDGSIDEGTMPDSNNDGKNGIIMIDDDGDGTVDEQQGDNVNDDDEDGATNEEDILFVVYVYNSATNTLTEIHSDPDSGINSPAPQIVLSTQVTNFQAIYKSPGLIEIILQLTGEDGKVIDFDEHVYVRNVLQKNGKRVR</sequence>
<keyword evidence="2" id="KW-1133">Transmembrane helix</keyword>
<keyword evidence="4" id="KW-1185">Reference proteome</keyword>
<accession>A0A286TTN6</accession>
<dbReference type="InterPro" id="IPR018247">
    <property type="entry name" value="EF_Hand_1_Ca_BS"/>
</dbReference>
<evidence type="ECO:0000256" key="2">
    <source>
        <dbReference type="SAM" id="Phobius"/>
    </source>
</evidence>
<keyword evidence="2" id="KW-0472">Membrane</keyword>
<evidence type="ECO:0000256" key="1">
    <source>
        <dbReference type="SAM" id="MobiDB-lite"/>
    </source>
</evidence>
<feature type="compositionally biased region" description="Low complexity" evidence="1">
    <location>
        <begin position="169"/>
        <end position="178"/>
    </location>
</feature>
<name>A0A286TTN6_9BACT</name>
<evidence type="ECO:0008006" key="5">
    <source>
        <dbReference type="Google" id="ProtNLM"/>
    </source>
</evidence>
<feature type="compositionally biased region" description="Acidic residues" evidence="1">
    <location>
        <begin position="179"/>
        <end position="202"/>
    </location>
</feature>
<dbReference type="PROSITE" id="PS00018">
    <property type="entry name" value="EF_HAND_1"/>
    <property type="match status" value="1"/>
</dbReference>
<reference evidence="4" key="1">
    <citation type="journal article" date="2017" name="Environ. Microbiol. Rep.">
        <title>Genetic Diversity of Marine Anaerobic Ammonium-Oxidizing Bacteria as Revealed by Genomic and Proteomic Analyses of 'Candidatus Scalindua japonica'.</title>
        <authorList>
            <person name="Oshiki M."/>
            <person name="Mizuto K."/>
            <person name="Kimura Z."/>
            <person name="Kindaichi T."/>
            <person name="Satoh H."/>
            <person name="Okabe S."/>
        </authorList>
    </citation>
    <scope>NUCLEOTIDE SEQUENCE [LARGE SCALE GENOMIC DNA]</scope>
    <source>
        <strain evidence="4">husup-a2</strain>
    </source>
</reference>
<dbReference type="EMBL" id="BAOS01000001">
    <property type="protein sequence ID" value="GAX59224.1"/>
    <property type="molecule type" value="Genomic_DNA"/>
</dbReference>
<evidence type="ECO:0000313" key="4">
    <source>
        <dbReference type="Proteomes" id="UP000218542"/>
    </source>
</evidence>
<evidence type="ECO:0000313" key="3">
    <source>
        <dbReference type="EMBL" id="GAX59224.1"/>
    </source>
</evidence>
<dbReference type="InterPro" id="IPR012902">
    <property type="entry name" value="N_methyl_site"/>
</dbReference>
<dbReference type="Pfam" id="PF07963">
    <property type="entry name" value="N_methyl"/>
    <property type="match status" value="1"/>
</dbReference>
<dbReference type="NCBIfam" id="TIGR02532">
    <property type="entry name" value="IV_pilin_GFxxxE"/>
    <property type="match status" value="1"/>
</dbReference>
<dbReference type="InterPro" id="IPR045584">
    <property type="entry name" value="Pilin-like"/>
</dbReference>
<protein>
    <recommendedName>
        <fullName evidence="5">Prepilin-type N-terminal cleavage/methylation domain-containing protein</fullName>
    </recommendedName>
</protein>
<feature type="compositionally biased region" description="Acidic residues" evidence="1">
    <location>
        <begin position="123"/>
        <end position="160"/>
    </location>
</feature>
<gene>
    <name evidence="3" type="ORF">SCALIN_C01_0155</name>
</gene>